<dbReference type="HOGENOM" id="CLU_025323_0_0_7"/>
<dbReference type="GO" id="GO:0016740">
    <property type="term" value="F:transferase activity"/>
    <property type="evidence" value="ECO:0007669"/>
    <property type="project" value="UniProtKB-KW"/>
</dbReference>
<dbReference type="KEGG" id="scl:sce1992"/>
<keyword evidence="12" id="KW-1185">Reference proteome</keyword>
<evidence type="ECO:0000256" key="1">
    <source>
        <dbReference type="ARBA" id="ARBA00004752"/>
    </source>
</evidence>
<keyword evidence="9" id="KW-0732">Signal</keyword>
<feature type="compositionally biased region" description="Low complexity" evidence="8">
    <location>
        <begin position="47"/>
        <end position="91"/>
    </location>
</feature>
<evidence type="ECO:0000256" key="2">
    <source>
        <dbReference type="ARBA" id="ARBA00005992"/>
    </source>
</evidence>
<dbReference type="BioCyc" id="SCEL448385:SCE_RS10215-MONOMER"/>
<dbReference type="GO" id="GO:0071555">
    <property type="term" value="P:cell wall organization"/>
    <property type="evidence" value="ECO:0007669"/>
    <property type="project" value="UniProtKB-UniRule"/>
</dbReference>
<name>A9FQF3_SORC5</name>
<keyword evidence="6 7" id="KW-0961">Cell wall biogenesis/degradation</keyword>
<feature type="region of interest" description="Disordered" evidence="8">
    <location>
        <begin position="22"/>
        <end position="41"/>
    </location>
</feature>
<proteinExistence type="inferred from homology"/>
<reference evidence="11 12" key="1">
    <citation type="journal article" date="2007" name="Nat. Biotechnol.">
        <title>Complete genome sequence of the myxobacterium Sorangium cellulosum.</title>
        <authorList>
            <person name="Schneiker S."/>
            <person name="Perlova O."/>
            <person name="Kaiser O."/>
            <person name="Gerth K."/>
            <person name="Alici A."/>
            <person name="Altmeyer M.O."/>
            <person name="Bartels D."/>
            <person name="Bekel T."/>
            <person name="Beyer S."/>
            <person name="Bode E."/>
            <person name="Bode H.B."/>
            <person name="Bolten C.J."/>
            <person name="Choudhuri J.V."/>
            <person name="Doss S."/>
            <person name="Elnakady Y.A."/>
            <person name="Frank B."/>
            <person name="Gaigalat L."/>
            <person name="Goesmann A."/>
            <person name="Groeger C."/>
            <person name="Gross F."/>
            <person name="Jelsbak L."/>
            <person name="Jelsbak L."/>
            <person name="Kalinowski J."/>
            <person name="Kegler C."/>
            <person name="Knauber T."/>
            <person name="Konietzny S."/>
            <person name="Kopp M."/>
            <person name="Krause L."/>
            <person name="Krug D."/>
            <person name="Linke B."/>
            <person name="Mahmud T."/>
            <person name="Martinez-Arias R."/>
            <person name="McHardy A.C."/>
            <person name="Merai M."/>
            <person name="Meyer F."/>
            <person name="Mormann S."/>
            <person name="Munoz-Dorado J."/>
            <person name="Perez J."/>
            <person name="Pradella S."/>
            <person name="Rachid S."/>
            <person name="Raddatz G."/>
            <person name="Rosenau F."/>
            <person name="Rueckert C."/>
            <person name="Sasse F."/>
            <person name="Scharfe M."/>
            <person name="Schuster S.C."/>
            <person name="Suen G."/>
            <person name="Treuner-Lange A."/>
            <person name="Velicer G.J."/>
            <person name="Vorholter F.-J."/>
            <person name="Weissman K.J."/>
            <person name="Welch R.D."/>
            <person name="Wenzel S.C."/>
            <person name="Whitworth D.E."/>
            <person name="Wilhelm S."/>
            <person name="Wittmann C."/>
            <person name="Bloecker H."/>
            <person name="Puehler A."/>
            <person name="Mueller R."/>
        </authorList>
    </citation>
    <scope>NUCLEOTIDE SEQUENCE [LARGE SCALE GENOMIC DNA]</scope>
    <source>
        <strain evidence="12">So ce56</strain>
    </source>
</reference>
<evidence type="ECO:0000256" key="9">
    <source>
        <dbReference type="SAM" id="SignalP"/>
    </source>
</evidence>
<dbReference type="OrthoDB" id="9786799at2"/>
<accession>A9FQF3</accession>
<dbReference type="CDD" id="cd16913">
    <property type="entry name" value="YkuD_like"/>
    <property type="match status" value="1"/>
</dbReference>
<evidence type="ECO:0000256" key="6">
    <source>
        <dbReference type="ARBA" id="ARBA00023316"/>
    </source>
</evidence>
<protein>
    <submittedName>
        <fullName evidence="11">Similar to glycine-rich protein</fullName>
    </submittedName>
</protein>
<dbReference type="UniPathway" id="UPA00219"/>
<feature type="domain" description="L,D-TPase catalytic" evidence="10">
    <location>
        <begin position="549"/>
        <end position="688"/>
    </location>
</feature>
<evidence type="ECO:0000256" key="4">
    <source>
        <dbReference type="ARBA" id="ARBA00022960"/>
    </source>
</evidence>
<evidence type="ECO:0000256" key="7">
    <source>
        <dbReference type="PROSITE-ProRule" id="PRU01373"/>
    </source>
</evidence>
<organism evidence="11 12">
    <name type="scientific">Sorangium cellulosum (strain So ce56)</name>
    <name type="common">Polyangium cellulosum (strain So ce56)</name>
    <dbReference type="NCBI Taxonomy" id="448385"/>
    <lineage>
        <taxon>Bacteria</taxon>
        <taxon>Pseudomonadati</taxon>
        <taxon>Myxococcota</taxon>
        <taxon>Polyangia</taxon>
        <taxon>Polyangiales</taxon>
        <taxon>Polyangiaceae</taxon>
        <taxon>Sorangium</taxon>
    </lineage>
</organism>
<dbReference type="InterPro" id="IPR038063">
    <property type="entry name" value="Transpep_catalytic_dom"/>
</dbReference>
<dbReference type="PROSITE" id="PS52029">
    <property type="entry name" value="LD_TPASE"/>
    <property type="match status" value="1"/>
</dbReference>
<dbReference type="STRING" id="448385.sce1992"/>
<dbReference type="GO" id="GO:0005576">
    <property type="term" value="C:extracellular region"/>
    <property type="evidence" value="ECO:0007669"/>
    <property type="project" value="TreeGrafter"/>
</dbReference>
<keyword evidence="5 7" id="KW-0573">Peptidoglycan synthesis</keyword>
<dbReference type="AlphaFoldDB" id="A9FQF3"/>
<dbReference type="SUPFAM" id="SSF141523">
    <property type="entry name" value="L,D-transpeptidase catalytic domain-like"/>
    <property type="match status" value="1"/>
</dbReference>
<dbReference type="GO" id="GO:0071972">
    <property type="term" value="F:peptidoglycan L,D-transpeptidase activity"/>
    <property type="evidence" value="ECO:0007669"/>
    <property type="project" value="TreeGrafter"/>
</dbReference>
<sequence>MRVRGIFLLPAMALATLSVSCPRPASEPAATSPAPAPASGVTAPLAAAAPAVAAPAPSAARAEDAAPPGEEAATAPGALAAAPGGDPLALPALPPELVDDGSDKLPEIDPPPATSPTAAEEEVHELASIARETWIFAEPRWTSRRIGYLRAGAVVARRPEPSGRTSCADGWYHIEPNGYVCIGASATLNIHDLAVEASSRRPVRRFASPTLPVVRGEAAPATTQAGEATLAATQPGETALAATQPGETALTATQPGANALAATQPGETALAATQPGETALAATQPGETALAATQPGANALAATQPGANALAATQPGANALATTQAGDATTLLGGLPYTYVMSRSPTPPLYARLPNEDEQRGAEPDLAGHLLRAATAARAPDFVAPPPPDATPSVLLYGRPAPGLAGDRRSPDALVLGRARTRSGFALLSTFDHDGRRFGLTTDLAVLPLDRTRVIRPSAFVGLALPEGVTLPVAFARRRHAARLVPGERGGVTRAPLRFREAIPLSGASRRLGGIDYLEARDGSLVRSDEVVRVDPLPRTPAWAVRGRKWIDVSIDKQSLVAYEGTRPVYVTLVSTGADGLGDPKTTRSTIQGLFRIHTKHVTVTMDGDEEDEDPFDFRDVPFVQYFTEGFAFHAAYWHDDFGTPRSHGCVNLSPLDAAWLFEWTTPEVPAEWHGALSLRKGTLVSIRP</sequence>
<evidence type="ECO:0000256" key="5">
    <source>
        <dbReference type="ARBA" id="ARBA00022984"/>
    </source>
</evidence>
<keyword evidence="3" id="KW-0808">Transferase</keyword>
<comment type="pathway">
    <text evidence="1 7">Cell wall biogenesis; peptidoglycan biosynthesis.</text>
</comment>
<dbReference type="PANTHER" id="PTHR30582">
    <property type="entry name" value="L,D-TRANSPEPTIDASE"/>
    <property type="match status" value="1"/>
</dbReference>
<dbReference type="Pfam" id="PF03734">
    <property type="entry name" value="YkuD"/>
    <property type="match status" value="1"/>
</dbReference>
<dbReference type="RefSeq" id="WP_012234627.1">
    <property type="nucleotide sequence ID" value="NC_010162.1"/>
</dbReference>
<feature type="chain" id="PRO_5002735036" evidence="9">
    <location>
        <begin position="26"/>
        <end position="689"/>
    </location>
</feature>
<dbReference type="PANTHER" id="PTHR30582:SF2">
    <property type="entry name" value="L,D-TRANSPEPTIDASE YCIB-RELATED"/>
    <property type="match status" value="1"/>
</dbReference>
<dbReference type="GO" id="GO:0018104">
    <property type="term" value="P:peptidoglycan-protein cross-linking"/>
    <property type="evidence" value="ECO:0007669"/>
    <property type="project" value="TreeGrafter"/>
</dbReference>
<keyword evidence="4 7" id="KW-0133">Cell shape</keyword>
<evidence type="ECO:0000313" key="11">
    <source>
        <dbReference type="EMBL" id="CAN92151.1"/>
    </source>
</evidence>
<dbReference type="PROSITE" id="PS51257">
    <property type="entry name" value="PROKAR_LIPOPROTEIN"/>
    <property type="match status" value="1"/>
</dbReference>
<feature type="active site" description="Nucleophile" evidence="7">
    <location>
        <position position="650"/>
    </location>
</feature>
<dbReference type="GO" id="GO:0008360">
    <property type="term" value="P:regulation of cell shape"/>
    <property type="evidence" value="ECO:0007669"/>
    <property type="project" value="UniProtKB-UniRule"/>
</dbReference>
<comment type="similarity">
    <text evidence="2">Belongs to the YkuD family.</text>
</comment>
<dbReference type="EMBL" id="AM746676">
    <property type="protein sequence ID" value="CAN92151.1"/>
    <property type="molecule type" value="Genomic_DNA"/>
</dbReference>
<dbReference type="Proteomes" id="UP000002139">
    <property type="component" value="Chromosome"/>
</dbReference>
<dbReference type="InterPro" id="IPR005490">
    <property type="entry name" value="LD_TPept_cat_dom"/>
</dbReference>
<evidence type="ECO:0000259" key="10">
    <source>
        <dbReference type="PROSITE" id="PS52029"/>
    </source>
</evidence>
<evidence type="ECO:0000256" key="8">
    <source>
        <dbReference type="SAM" id="MobiDB-lite"/>
    </source>
</evidence>
<feature type="region of interest" description="Disordered" evidence="8">
    <location>
        <begin position="47"/>
        <end position="120"/>
    </location>
</feature>
<dbReference type="eggNOG" id="COG1376">
    <property type="taxonomic scope" value="Bacteria"/>
</dbReference>
<gene>
    <name evidence="11" type="ordered locus">sce1992</name>
</gene>
<feature type="active site" description="Proton donor/acceptor" evidence="7">
    <location>
        <position position="634"/>
    </location>
</feature>
<dbReference type="InterPro" id="IPR050979">
    <property type="entry name" value="LD-transpeptidase"/>
</dbReference>
<evidence type="ECO:0000256" key="3">
    <source>
        <dbReference type="ARBA" id="ARBA00022679"/>
    </source>
</evidence>
<dbReference type="Gene3D" id="2.40.440.10">
    <property type="entry name" value="L,D-transpeptidase catalytic domain-like"/>
    <property type="match status" value="1"/>
</dbReference>
<evidence type="ECO:0000313" key="12">
    <source>
        <dbReference type="Proteomes" id="UP000002139"/>
    </source>
</evidence>
<feature type="signal peptide" evidence="9">
    <location>
        <begin position="1"/>
        <end position="25"/>
    </location>
</feature>